<gene>
    <name evidence="1" type="ORF">METZ01_LOCUS414686</name>
</gene>
<sequence length="144" mass="15346">MRISLFLLAVGVCVISTGVRTQEHTITAVATVKQLCEGMITASSDAIFNVGRDVPSDDEAWLSVHNSALMLAESGNLLMIGGRARDTAEWMEMSQELVDAGVAAVKAVEARDVDALLGAGDQIVVVCEKCHEPYRDGGLSMPIR</sequence>
<dbReference type="InterPro" id="IPR010980">
    <property type="entry name" value="Cyt_c/b562"/>
</dbReference>
<organism evidence="1">
    <name type="scientific">marine metagenome</name>
    <dbReference type="NCBI Taxonomy" id="408172"/>
    <lineage>
        <taxon>unclassified sequences</taxon>
        <taxon>metagenomes</taxon>
        <taxon>ecological metagenomes</taxon>
    </lineage>
</organism>
<evidence type="ECO:0000313" key="1">
    <source>
        <dbReference type="EMBL" id="SVD61832.1"/>
    </source>
</evidence>
<accession>A0A382WSP7</accession>
<dbReference type="EMBL" id="UINC01162205">
    <property type="protein sequence ID" value="SVD61832.1"/>
    <property type="molecule type" value="Genomic_DNA"/>
</dbReference>
<protein>
    <recommendedName>
        <fullName evidence="2">Cytochrome c domain-containing protein</fullName>
    </recommendedName>
</protein>
<dbReference type="PROSITE" id="PS51009">
    <property type="entry name" value="CYTCII"/>
    <property type="match status" value="1"/>
</dbReference>
<dbReference type="GO" id="GO:0009055">
    <property type="term" value="F:electron transfer activity"/>
    <property type="evidence" value="ECO:0007669"/>
    <property type="project" value="InterPro"/>
</dbReference>
<dbReference type="GO" id="GO:0020037">
    <property type="term" value="F:heme binding"/>
    <property type="evidence" value="ECO:0007669"/>
    <property type="project" value="InterPro"/>
</dbReference>
<name>A0A382WSP7_9ZZZZ</name>
<dbReference type="GO" id="GO:0022900">
    <property type="term" value="P:electron transport chain"/>
    <property type="evidence" value="ECO:0007669"/>
    <property type="project" value="InterPro"/>
</dbReference>
<dbReference type="GO" id="GO:0005506">
    <property type="term" value="F:iron ion binding"/>
    <property type="evidence" value="ECO:0007669"/>
    <property type="project" value="InterPro"/>
</dbReference>
<dbReference type="SUPFAM" id="SSF47175">
    <property type="entry name" value="Cytochromes"/>
    <property type="match status" value="1"/>
</dbReference>
<proteinExistence type="predicted"/>
<dbReference type="AlphaFoldDB" id="A0A382WSP7"/>
<reference evidence="1" key="1">
    <citation type="submission" date="2018-05" db="EMBL/GenBank/DDBJ databases">
        <authorList>
            <person name="Lanie J.A."/>
            <person name="Ng W.-L."/>
            <person name="Kazmierczak K.M."/>
            <person name="Andrzejewski T.M."/>
            <person name="Davidsen T.M."/>
            <person name="Wayne K.J."/>
            <person name="Tettelin H."/>
            <person name="Glass J.I."/>
            <person name="Rusch D."/>
            <person name="Podicherti R."/>
            <person name="Tsui H.-C.T."/>
            <person name="Winkler M.E."/>
        </authorList>
    </citation>
    <scope>NUCLEOTIDE SEQUENCE</scope>
</reference>
<evidence type="ECO:0008006" key="2">
    <source>
        <dbReference type="Google" id="ProtNLM"/>
    </source>
</evidence>
<dbReference type="InterPro" id="IPR002321">
    <property type="entry name" value="Cyt_c_II"/>
</dbReference>